<comment type="subcellular location">
    <subcellularLocation>
        <location evidence="1">Nucleus speckle</location>
    </subcellularLocation>
    <subcellularLocation>
        <location evidence="2">Nucleus</location>
        <location evidence="2">Nucleoplasm</location>
    </subcellularLocation>
</comment>
<feature type="domain" description="RRM" evidence="14">
    <location>
        <begin position="12"/>
        <end position="89"/>
    </location>
</feature>
<dbReference type="PROSITE" id="PS50102">
    <property type="entry name" value="RRM"/>
    <property type="match status" value="1"/>
</dbReference>
<evidence type="ECO:0000256" key="13">
    <source>
        <dbReference type="PROSITE-ProRule" id="PRU00176"/>
    </source>
</evidence>
<evidence type="ECO:0000256" key="2">
    <source>
        <dbReference type="ARBA" id="ARBA00004642"/>
    </source>
</evidence>
<keyword evidence="4" id="KW-0217">Developmental protein</keyword>
<reference evidence="15" key="1">
    <citation type="submission" date="2025-08" db="UniProtKB">
        <authorList>
            <consortium name="Ensembl"/>
        </authorList>
    </citation>
    <scope>IDENTIFICATION</scope>
</reference>
<dbReference type="CDD" id="cd12593">
    <property type="entry name" value="RRM_RBM11"/>
    <property type="match status" value="1"/>
</dbReference>
<evidence type="ECO:0000256" key="7">
    <source>
        <dbReference type="ARBA" id="ARBA00022884"/>
    </source>
</evidence>
<dbReference type="GO" id="GO:0030154">
    <property type="term" value="P:cell differentiation"/>
    <property type="evidence" value="ECO:0007669"/>
    <property type="project" value="UniProtKB-KW"/>
</dbReference>
<dbReference type="InterPro" id="IPR035979">
    <property type="entry name" value="RBD_domain_sf"/>
</dbReference>
<gene>
    <name evidence="15" type="primary">RBM11</name>
</gene>
<accession>A0A8C6YLH4</accession>
<dbReference type="Gene3D" id="3.30.70.330">
    <property type="match status" value="1"/>
</dbReference>
<dbReference type="GO" id="GO:0008266">
    <property type="term" value="F:poly(U) RNA binding"/>
    <property type="evidence" value="ECO:0007669"/>
    <property type="project" value="UniProtKB-ARBA"/>
</dbReference>
<dbReference type="SMART" id="SM00360">
    <property type="entry name" value="RRM"/>
    <property type="match status" value="1"/>
</dbReference>
<evidence type="ECO:0000313" key="15">
    <source>
        <dbReference type="Ensembl" id="ENSNPEP00000001257.1"/>
    </source>
</evidence>
<evidence type="ECO:0000256" key="11">
    <source>
        <dbReference type="ARBA" id="ARBA00069251"/>
    </source>
</evidence>
<evidence type="ECO:0000313" key="16">
    <source>
        <dbReference type="Proteomes" id="UP000694420"/>
    </source>
</evidence>
<evidence type="ECO:0000256" key="5">
    <source>
        <dbReference type="ARBA" id="ARBA00022664"/>
    </source>
</evidence>
<reference evidence="15" key="2">
    <citation type="submission" date="2025-09" db="UniProtKB">
        <authorList>
            <consortium name="Ensembl"/>
        </authorList>
    </citation>
    <scope>IDENTIFICATION</scope>
</reference>
<evidence type="ECO:0000256" key="4">
    <source>
        <dbReference type="ARBA" id="ARBA00022473"/>
    </source>
</evidence>
<dbReference type="GO" id="GO:0000381">
    <property type="term" value="P:regulation of alternative mRNA splicing, via spliceosome"/>
    <property type="evidence" value="ECO:0007669"/>
    <property type="project" value="TreeGrafter"/>
</dbReference>
<evidence type="ECO:0000256" key="9">
    <source>
        <dbReference type="ARBA" id="ARBA00023242"/>
    </source>
</evidence>
<dbReference type="Ensembl" id="ENSNPET00000001278.1">
    <property type="protein sequence ID" value="ENSNPEP00000001257.1"/>
    <property type="gene ID" value="ENSNPEG00000000980.1"/>
</dbReference>
<comment type="subunit">
    <text evidence="3">Homodimer.</text>
</comment>
<keyword evidence="16" id="KW-1185">Reference proteome</keyword>
<dbReference type="PANTHER" id="PTHR13798">
    <property type="entry name" value="RNA BINDING MOTIF RBM PROTEIN -RELATED"/>
    <property type="match status" value="1"/>
</dbReference>
<dbReference type="InterPro" id="IPR000504">
    <property type="entry name" value="RRM_dom"/>
</dbReference>
<dbReference type="FunFam" id="3.30.70.330:FF:000325">
    <property type="entry name" value="splicing regulator RBM11 isoform X1"/>
    <property type="match status" value="1"/>
</dbReference>
<sequence>MSSPGRAGPAERTLFVGNLESRVREEILYELFLQAGPLTKVTICKDKEGKPKSFGFVCFKHTESVPYAIALLNGIRLYGRPIKVQYRLGRFRSFNEPYGNPPFPVTPFPMNNNLPQDFSVFQKTMNHFLGQQYTVHSPVGQQFPFNQMISPLPSNSFLPSCQNQVANFKPGQNSFKWALPHSSDSEVYQKDESTSKRKREYLSCDSDSCIENDKKKHRECDQNYKCKAKKKKH</sequence>
<keyword evidence="5" id="KW-0507">mRNA processing</keyword>
<dbReference type="GO" id="GO:0016607">
    <property type="term" value="C:nuclear speck"/>
    <property type="evidence" value="ECO:0007669"/>
    <property type="project" value="UniProtKB-SubCell"/>
</dbReference>
<keyword evidence="8" id="KW-0508">mRNA splicing</keyword>
<dbReference type="AlphaFoldDB" id="A0A8C6YLH4"/>
<keyword evidence="9" id="KW-0539">Nucleus</keyword>
<evidence type="ECO:0000256" key="1">
    <source>
        <dbReference type="ARBA" id="ARBA00004324"/>
    </source>
</evidence>
<keyword evidence="7 13" id="KW-0694">RNA-binding</keyword>
<dbReference type="GO" id="GO:0008380">
    <property type="term" value="P:RNA splicing"/>
    <property type="evidence" value="ECO:0007669"/>
    <property type="project" value="UniProtKB-KW"/>
</dbReference>
<evidence type="ECO:0000256" key="6">
    <source>
        <dbReference type="ARBA" id="ARBA00022782"/>
    </source>
</evidence>
<evidence type="ECO:0000256" key="8">
    <source>
        <dbReference type="ARBA" id="ARBA00023187"/>
    </source>
</evidence>
<dbReference type="Proteomes" id="UP000694420">
    <property type="component" value="Unplaced"/>
</dbReference>
<dbReference type="InterPro" id="IPR012677">
    <property type="entry name" value="Nucleotide-bd_a/b_plait_sf"/>
</dbReference>
<dbReference type="InterPro" id="IPR052285">
    <property type="entry name" value="NEXT_complex_subunit"/>
</dbReference>
<protein>
    <recommendedName>
        <fullName evidence="11">Splicing regulator RBM11</fullName>
    </recommendedName>
    <alternativeName>
        <fullName evidence="12">RNA-binding motif protein 11</fullName>
    </alternativeName>
</protein>
<dbReference type="InterPro" id="IPR034501">
    <property type="entry name" value="RBM11_RRM"/>
</dbReference>
<keyword evidence="6" id="KW-0221">Differentiation</keyword>
<evidence type="ECO:0000259" key="14">
    <source>
        <dbReference type="PROSITE" id="PS50102"/>
    </source>
</evidence>
<dbReference type="PANTHER" id="PTHR13798:SF5">
    <property type="entry name" value="SPLICING REGULATOR RBM11"/>
    <property type="match status" value="1"/>
</dbReference>
<dbReference type="GO" id="GO:0006397">
    <property type="term" value="P:mRNA processing"/>
    <property type="evidence" value="ECO:0007669"/>
    <property type="project" value="UniProtKB-KW"/>
</dbReference>
<comment type="function">
    <text evidence="10">Tissue-specific splicing factor with potential implication in the regulation of alternative splicing during neuron and germ cell differentiation. Antagonizes SRSF1-mediated BCL-X splicing. May affect the choice of alternative 5' splice sites by binding to specific sequences in exons and antagonizing the SR protein SRSF1.</text>
</comment>
<dbReference type="SUPFAM" id="SSF54928">
    <property type="entry name" value="RNA-binding domain, RBD"/>
    <property type="match status" value="1"/>
</dbReference>
<organism evidence="15 16">
    <name type="scientific">Nothoprocta perdicaria</name>
    <name type="common">Chilean tinamou</name>
    <name type="synonym">Crypturus perdicarius</name>
    <dbReference type="NCBI Taxonomy" id="30464"/>
    <lineage>
        <taxon>Eukaryota</taxon>
        <taxon>Metazoa</taxon>
        <taxon>Chordata</taxon>
        <taxon>Craniata</taxon>
        <taxon>Vertebrata</taxon>
        <taxon>Euteleostomi</taxon>
        <taxon>Archelosauria</taxon>
        <taxon>Archosauria</taxon>
        <taxon>Dinosauria</taxon>
        <taxon>Saurischia</taxon>
        <taxon>Theropoda</taxon>
        <taxon>Coelurosauria</taxon>
        <taxon>Aves</taxon>
        <taxon>Palaeognathae</taxon>
        <taxon>Tinamiformes</taxon>
        <taxon>Tinamidae</taxon>
        <taxon>Nothoprocta</taxon>
    </lineage>
</organism>
<evidence type="ECO:0000256" key="10">
    <source>
        <dbReference type="ARBA" id="ARBA00059611"/>
    </source>
</evidence>
<name>A0A8C6YLH4_NOTPE</name>
<evidence type="ECO:0000256" key="12">
    <source>
        <dbReference type="ARBA" id="ARBA00075690"/>
    </source>
</evidence>
<dbReference type="Pfam" id="PF00076">
    <property type="entry name" value="RRM_1"/>
    <property type="match status" value="1"/>
</dbReference>
<evidence type="ECO:0000256" key="3">
    <source>
        <dbReference type="ARBA" id="ARBA00011738"/>
    </source>
</evidence>
<proteinExistence type="predicted"/>